<dbReference type="RefSeq" id="WP_152963814.1">
    <property type="nucleotide sequence ID" value="NZ_CAWOZU010000003.1"/>
</dbReference>
<proteinExistence type="predicted"/>
<comment type="caution">
    <text evidence="2">The sequence shown here is derived from an EMBL/GenBank/DDBJ whole genome shotgun (WGS) entry which is preliminary data.</text>
</comment>
<dbReference type="EMBL" id="WHZZ01000012">
    <property type="protein sequence ID" value="MQL50045.1"/>
    <property type="molecule type" value="Genomic_DNA"/>
</dbReference>
<accession>A0A7C9KJR8</accession>
<dbReference type="NCBIfam" id="TIGR03021">
    <property type="entry name" value="pilP_fam"/>
    <property type="match status" value="1"/>
</dbReference>
<organism evidence="2 3">
    <name type="scientific">Photorhabdus khanii</name>
    <dbReference type="NCBI Taxonomy" id="1004150"/>
    <lineage>
        <taxon>Bacteria</taxon>
        <taxon>Pseudomonadati</taxon>
        <taxon>Pseudomonadota</taxon>
        <taxon>Gammaproteobacteria</taxon>
        <taxon>Enterobacterales</taxon>
        <taxon>Morganellaceae</taxon>
        <taxon>Photorhabdus</taxon>
    </lineage>
</organism>
<gene>
    <name evidence="2" type="primary">pilP</name>
    <name evidence="2" type="ORF">GEA64_19665</name>
</gene>
<feature type="chain" id="PRO_5028970416" evidence="1">
    <location>
        <begin position="21"/>
        <end position="188"/>
    </location>
</feature>
<evidence type="ECO:0000313" key="3">
    <source>
        <dbReference type="Proteomes" id="UP000481739"/>
    </source>
</evidence>
<evidence type="ECO:0000256" key="1">
    <source>
        <dbReference type="SAM" id="SignalP"/>
    </source>
</evidence>
<keyword evidence="1" id="KW-0732">Signal</keyword>
<evidence type="ECO:0000313" key="2">
    <source>
        <dbReference type="EMBL" id="MQL50045.1"/>
    </source>
</evidence>
<dbReference type="Proteomes" id="UP000481739">
    <property type="component" value="Unassembled WGS sequence"/>
</dbReference>
<name>A0A7C9KJR8_9GAMM</name>
<reference evidence="2 3" key="1">
    <citation type="journal article" date="2019" name="Nature">
        <title>A new antibiotic selectively kills Gram-negative pathogens.</title>
        <authorList>
            <person name="Imai Y."/>
            <person name="Meyer K.J."/>
            <person name="Iinishi A."/>
            <person name="Favre-Godal Q."/>
            <person name="Green R."/>
            <person name="Manuse S."/>
            <person name="Caboni M."/>
            <person name="Mori M."/>
            <person name="Niles S."/>
            <person name="Ghiglieri M."/>
            <person name="Honrao C."/>
            <person name="Ma X."/>
            <person name="Guo J.J."/>
            <person name="Makriyannis A."/>
            <person name="Linares-Otoya L."/>
            <person name="Boehringer N."/>
            <person name="Wuisan Z.G."/>
            <person name="Kaur H."/>
            <person name="Wu R."/>
            <person name="Mateus A."/>
            <person name="Typas A."/>
            <person name="Savitski M.M."/>
            <person name="Espinoza J.L."/>
            <person name="O'Rourke A."/>
            <person name="Nelson K.E."/>
            <person name="Hiller S."/>
            <person name="Noinaj N."/>
            <person name="Schaeberle T.F."/>
            <person name="D'Onofrio A."/>
            <person name="Lewis K."/>
        </authorList>
    </citation>
    <scope>NUCLEOTIDE SEQUENCE [LARGE SCALE GENOMIC DNA]</scope>
    <source>
        <strain evidence="2 3">HGB 1456</strain>
    </source>
</reference>
<dbReference type="AlphaFoldDB" id="A0A7C9KJR8"/>
<feature type="signal peptide" evidence="1">
    <location>
        <begin position="1"/>
        <end position="20"/>
    </location>
</feature>
<dbReference type="InterPro" id="IPR022753">
    <property type="entry name" value="T4SS_pilus_biogen_PilP"/>
</dbReference>
<protein>
    <submittedName>
        <fullName evidence="2">Type IV pilus biogenesis protein PilP</fullName>
    </submittedName>
</protein>
<sequence>MQNLKTWLLSIVLITPTVTAVPVTELPSSSTIIDEPTESPVTTSTQTLTTFNRAETGRALNLGQLESIQAETVLYEAQLARAKALNELQKNGYDRSFDLPFNPVPPVQDSNQADIKGAAQDTALPQVIEITGRGKDFTALLTLSSGNQVTIRTGSRIPGTDYVVQRISINEVIITAPNRSLTSLSFAG</sequence>